<dbReference type="EMBL" id="CABITT030000004">
    <property type="protein sequence ID" value="VVB02315.1"/>
    <property type="molecule type" value="Genomic_DNA"/>
</dbReference>
<evidence type="ECO:0000256" key="4">
    <source>
        <dbReference type="ARBA" id="ARBA00023098"/>
    </source>
</evidence>
<evidence type="ECO:0000256" key="3">
    <source>
        <dbReference type="ARBA" id="ARBA00022963"/>
    </source>
</evidence>
<reference evidence="5" key="1">
    <citation type="submission" date="2019-07" db="EMBL/GenBank/DDBJ databases">
        <authorList>
            <person name="Dittberner H."/>
        </authorList>
    </citation>
    <scope>NUCLEOTIDE SEQUENCE [LARGE SCALE GENOMIC DNA]</scope>
</reference>
<dbReference type="GO" id="GO:0016788">
    <property type="term" value="F:hydrolase activity, acting on ester bonds"/>
    <property type="evidence" value="ECO:0007669"/>
    <property type="project" value="InterPro"/>
</dbReference>
<dbReference type="Pfam" id="PF00657">
    <property type="entry name" value="Lipase_GDSL"/>
    <property type="match status" value="1"/>
</dbReference>
<dbReference type="InterPro" id="IPR036514">
    <property type="entry name" value="SGNH_hydro_sf"/>
</dbReference>
<evidence type="ECO:0008006" key="7">
    <source>
        <dbReference type="Google" id="ProtNLM"/>
    </source>
</evidence>
<comment type="caution">
    <text evidence="5">The sequence shown here is derived from an EMBL/GenBank/DDBJ whole genome shotgun (WGS) entry which is preliminary data.</text>
</comment>
<evidence type="ECO:0000256" key="1">
    <source>
        <dbReference type="ARBA" id="ARBA00008668"/>
    </source>
</evidence>
<keyword evidence="6" id="KW-1185">Reference proteome</keyword>
<dbReference type="GO" id="GO:0016042">
    <property type="term" value="P:lipid catabolic process"/>
    <property type="evidence" value="ECO:0007669"/>
    <property type="project" value="UniProtKB-KW"/>
</dbReference>
<dbReference type="PANTHER" id="PTHR46020:SF5">
    <property type="entry name" value="GENOME ASSEMBLY, CHROMOSOME: A03"/>
    <property type="match status" value="1"/>
</dbReference>
<keyword evidence="4" id="KW-0443">Lipid metabolism</keyword>
<evidence type="ECO:0000256" key="2">
    <source>
        <dbReference type="ARBA" id="ARBA00022801"/>
    </source>
</evidence>
<name>A0A565BLW2_9BRAS</name>
<comment type="similarity">
    <text evidence="1">Belongs to the 'GDSL' lipolytic enzyme family.</text>
</comment>
<protein>
    <recommendedName>
        <fullName evidence="7">GDSL esterase/lipase</fullName>
    </recommendedName>
</protein>
<evidence type="ECO:0000313" key="5">
    <source>
        <dbReference type="EMBL" id="VVB02315.1"/>
    </source>
</evidence>
<dbReference type="AlphaFoldDB" id="A0A565BLW2"/>
<keyword evidence="2" id="KW-0378">Hydrolase</keyword>
<evidence type="ECO:0000313" key="6">
    <source>
        <dbReference type="Proteomes" id="UP000489600"/>
    </source>
</evidence>
<accession>A0A565BLW2</accession>
<dbReference type="Gene3D" id="3.40.50.1110">
    <property type="entry name" value="SGNH hydrolase"/>
    <property type="match status" value="1"/>
</dbReference>
<keyword evidence="3" id="KW-0442">Lipid degradation</keyword>
<organism evidence="5 6">
    <name type="scientific">Arabis nemorensis</name>
    <dbReference type="NCBI Taxonomy" id="586526"/>
    <lineage>
        <taxon>Eukaryota</taxon>
        <taxon>Viridiplantae</taxon>
        <taxon>Streptophyta</taxon>
        <taxon>Embryophyta</taxon>
        <taxon>Tracheophyta</taxon>
        <taxon>Spermatophyta</taxon>
        <taxon>Magnoliopsida</taxon>
        <taxon>eudicotyledons</taxon>
        <taxon>Gunneridae</taxon>
        <taxon>Pentapetalae</taxon>
        <taxon>rosids</taxon>
        <taxon>malvids</taxon>
        <taxon>Brassicales</taxon>
        <taxon>Brassicaceae</taxon>
        <taxon>Arabideae</taxon>
        <taxon>Arabis</taxon>
    </lineage>
</organism>
<sequence length="202" mass="23193">MNKTKITPWFIFLCLYRSRLQKRKRVASSPSTEQLQEGGGIFGFKPKTLFVFGDSYADTGNTPVTIAALWRFPYGITFPGKPAGQFSNDRLSTDYLAKYLGFRTPVPYKLRRYARPRQVEKKGINFAYGGAGVFETMFKVPNTSMHINFFEQLLWKKVYSSADLNSSVAFFSLVSNDYLTYDKFNGIQQVFDPFPTRVVRMD</sequence>
<dbReference type="Proteomes" id="UP000489600">
    <property type="component" value="Unassembled WGS sequence"/>
</dbReference>
<dbReference type="PANTHER" id="PTHR46020">
    <property type="entry name" value="OSJNBB0059K02.9 PROTEIN"/>
    <property type="match status" value="1"/>
</dbReference>
<gene>
    <name evidence="5" type="ORF">ANE_LOCUS12759</name>
</gene>
<dbReference type="InterPro" id="IPR001087">
    <property type="entry name" value="GDSL"/>
</dbReference>
<proteinExistence type="inferred from homology"/>
<dbReference type="OrthoDB" id="1600564at2759"/>